<dbReference type="PROSITE" id="PS00523">
    <property type="entry name" value="SULFATASE_1"/>
    <property type="match status" value="1"/>
</dbReference>
<dbReference type="CDD" id="cd16031">
    <property type="entry name" value="G6S_like"/>
    <property type="match status" value="1"/>
</dbReference>
<dbReference type="InterPro" id="IPR032506">
    <property type="entry name" value="SGSH_C"/>
</dbReference>
<protein>
    <submittedName>
        <fullName evidence="4">Sulfatase</fullName>
    </submittedName>
</protein>
<comment type="caution">
    <text evidence="4">The sequence shown here is derived from an EMBL/GenBank/DDBJ whole genome shotgun (WGS) entry which is preliminary data.</text>
</comment>
<reference evidence="4" key="1">
    <citation type="submission" date="2022-11" db="EMBL/GenBank/DDBJ databases">
        <title>Marilongibacter aestuarii gen. nov., sp. nov., isolated from tidal flat sediment.</title>
        <authorList>
            <person name="Jiayan W."/>
        </authorList>
    </citation>
    <scope>NUCLEOTIDE SEQUENCE</scope>
    <source>
        <strain evidence="4">Z1-6</strain>
    </source>
</reference>
<evidence type="ECO:0000256" key="1">
    <source>
        <dbReference type="ARBA" id="ARBA00008779"/>
    </source>
</evidence>
<dbReference type="Pfam" id="PF16347">
    <property type="entry name" value="SGSH_C"/>
    <property type="match status" value="1"/>
</dbReference>
<dbReference type="SUPFAM" id="SSF53649">
    <property type="entry name" value="Alkaline phosphatase-like"/>
    <property type="match status" value="1"/>
</dbReference>
<dbReference type="PROSITE" id="PS51257">
    <property type="entry name" value="PROKAR_LIPOPROTEIN"/>
    <property type="match status" value="1"/>
</dbReference>
<gene>
    <name evidence="4" type="ORF">OU798_19065</name>
</gene>
<dbReference type="Gene3D" id="3.40.720.10">
    <property type="entry name" value="Alkaline Phosphatase, subunit A"/>
    <property type="match status" value="1"/>
</dbReference>
<dbReference type="PROSITE" id="PS00149">
    <property type="entry name" value="SULFATASE_2"/>
    <property type="match status" value="1"/>
</dbReference>
<dbReference type="PANTHER" id="PTHR43108">
    <property type="entry name" value="N-ACETYLGLUCOSAMINE-6-SULFATASE FAMILY MEMBER"/>
    <property type="match status" value="1"/>
</dbReference>
<dbReference type="InterPro" id="IPR024607">
    <property type="entry name" value="Sulfatase_CS"/>
</dbReference>
<dbReference type="AlphaFoldDB" id="A0A9X3J7G6"/>
<keyword evidence="5" id="KW-1185">Reference proteome</keyword>
<evidence type="ECO:0000256" key="2">
    <source>
        <dbReference type="ARBA" id="ARBA00022801"/>
    </source>
</evidence>
<evidence type="ECO:0000259" key="3">
    <source>
        <dbReference type="Pfam" id="PF16347"/>
    </source>
</evidence>
<proteinExistence type="inferred from homology"/>
<name>A0A9X3J7G6_9BACT</name>
<comment type="similarity">
    <text evidence="1">Belongs to the sulfatase family.</text>
</comment>
<dbReference type="Proteomes" id="UP001145087">
    <property type="component" value="Unassembled WGS sequence"/>
</dbReference>
<evidence type="ECO:0000313" key="4">
    <source>
        <dbReference type="EMBL" id="MCY1722458.1"/>
    </source>
</evidence>
<dbReference type="InterPro" id="IPR017850">
    <property type="entry name" value="Alkaline_phosphatase_core_sf"/>
</dbReference>
<keyword evidence="2" id="KW-0378">Hydrolase</keyword>
<dbReference type="PANTHER" id="PTHR43108:SF6">
    <property type="entry name" value="N-SULPHOGLUCOSAMINE SULPHOHYDROLASE"/>
    <property type="match status" value="1"/>
</dbReference>
<dbReference type="GO" id="GO:0016787">
    <property type="term" value="F:hydrolase activity"/>
    <property type="evidence" value="ECO:0007669"/>
    <property type="project" value="UniProtKB-KW"/>
</dbReference>
<evidence type="ECO:0000313" key="5">
    <source>
        <dbReference type="Proteomes" id="UP001145087"/>
    </source>
</evidence>
<organism evidence="4 5">
    <name type="scientific">Draconibacterium aestuarii</name>
    <dbReference type="NCBI Taxonomy" id="2998507"/>
    <lineage>
        <taxon>Bacteria</taxon>
        <taxon>Pseudomonadati</taxon>
        <taxon>Bacteroidota</taxon>
        <taxon>Bacteroidia</taxon>
        <taxon>Marinilabiliales</taxon>
        <taxon>Prolixibacteraceae</taxon>
        <taxon>Draconibacterium</taxon>
    </lineage>
</organism>
<dbReference type="RefSeq" id="WP_343334784.1">
    <property type="nucleotide sequence ID" value="NZ_JAPOHD010000057.1"/>
</dbReference>
<feature type="domain" description="N-sulphoglucosamine sulphohydrolase C-terminal" evidence="3">
    <location>
        <begin position="356"/>
        <end position="506"/>
    </location>
</feature>
<sequence>MNFRFIFSSLLYGLFVFFLSCSSKNEKQQPNILFIMSDDHAYQAISAYNDKLIHTPNIDKIAEQGIIYNKAFVTNSICAPSRAVILTGKYSHLNGVKGNSEVFDGSQQTVPKLLQKNGYQTAIVGKWHLKSHPTGFDYWNVLPGQGDYYNPDFIKQGKDTVYQGYVTELITKLSLDWLKKRKKDQPFFLMMHHKAPHRSWMPAIKNLALFDDKDFPLPDNFYDSYEGREALKTQKLTVKDHMDIRMDFKVPCNDCDTSDINFWAPGEYWRRLDRLTPEERKQWEESYKKEETEFLEVKDDETKYDQWKFRRYMEDYLRCIASVDESVGEVLQFLNETGLDENTVVIYTSDQGFYLGEHGLFDKRFMYEEALRTPLMIKYPKEIDKGASSGLLVQNLDIAPTILDLAQLEKPGGMQGKSLRETWKSDSVKWRDAIYYHFYEKGWGVPMHYGIRTDRYKLIHYYGEVDHWELYDLQNDPAEMNNLYGNVDYKEIQQELHIRLKELQQKYKDSVPD</sequence>
<dbReference type="EMBL" id="JAPOHD010000057">
    <property type="protein sequence ID" value="MCY1722458.1"/>
    <property type="molecule type" value="Genomic_DNA"/>
</dbReference>
<accession>A0A9X3J7G6</accession>